<dbReference type="GO" id="GO:0016020">
    <property type="term" value="C:membrane"/>
    <property type="evidence" value="ECO:0007669"/>
    <property type="project" value="UniProtKB-SubCell"/>
</dbReference>
<feature type="transmembrane region" description="Helical" evidence="5">
    <location>
        <begin position="124"/>
        <end position="145"/>
    </location>
</feature>
<name>A0A1L9S3I7_ASPWE</name>
<feature type="transmembrane region" description="Helical" evidence="5">
    <location>
        <begin position="384"/>
        <end position="406"/>
    </location>
</feature>
<protein>
    <recommendedName>
        <fullName evidence="6">Amino acid permease/ SLC12A domain-containing protein</fullName>
    </recommendedName>
</protein>
<keyword evidence="4 5" id="KW-0472">Membrane</keyword>
<reference evidence="8" key="1">
    <citation type="journal article" date="2017" name="Genome Biol.">
        <title>Comparative genomics reveals high biological diversity and specific adaptations in the industrially and medically important fungal genus Aspergillus.</title>
        <authorList>
            <person name="de Vries R.P."/>
            <person name="Riley R."/>
            <person name="Wiebenga A."/>
            <person name="Aguilar-Osorio G."/>
            <person name="Amillis S."/>
            <person name="Uchima C.A."/>
            <person name="Anderluh G."/>
            <person name="Asadollahi M."/>
            <person name="Askin M."/>
            <person name="Barry K."/>
            <person name="Battaglia E."/>
            <person name="Bayram O."/>
            <person name="Benocci T."/>
            <person name="Braus-Stromeyer S.A."/>
            <person name="Caldana C."/>
            <person name="Canovas D."/>
            <person name="Cerqueira G.C."/>
            <person name="Chen F."/>
            <person name="Chen W."/>
            <person name="Choi C."/>
            <person name="Clum A."/>
            <person name="Dos Santos R.A."/>
            <person name="Damasio A.R."/>
            <person name="Diallinas G."/>
            <person name="Emri T."/>
            <person name="Fekete E."/>
            <person name="Flipphi M."/>
            <person name="Freyberg S."/>
            <person name="Gallo A."/>
            <person name="Gournas C."/>
            <person name="Habgood R."/>
            <person name="Hainaut M."/>
            <person name="Harispe M.L."/>
            <person name="Henrissat B."/>
            <person name="Hilden K.S."/>
            <person name="Hope R."/>
            <person name="Hossain A."/>
            <person name="Karabika E."/>
            <person name="Karaffa L."/>
            <person name="Karanyi Z."/>
            <person name="Krasevec N."/>
            <person name="Kuo A."/>
            <person name="Kusch H."/>
            <person name="LaButti K."/>
            <person name="Lagendijk E.L."/>
            <person name="Lapidus A."/>
            <person name="Levasseur A."/>
            <person name="Lindquist E."/>
            <person name="Lipzen A."/>
            <person name="Logrieco A.F."/>
            <person name="MacCabe A."/>
            <person name="Maekelae M.R."/>
            <person name="Malavazi I."/>
            <person name="Melin P."/>
            <person name="Meyer V."/>
            <person name="Mielnichuk N."/>
            <person name="Miskei M."/>
            <person name="Molnar A.P."/>
            <person name="Mule G."/>
            <person name="Ngan C.Y."/>
            <person name="Orejas M."/>
            <person name="Orosz E."/>
            <person name="Ouedraogo J.P."/>
            <person name="Overkamp K.M."/>
            <person name="Park H.-S."/>
            <person name="Perrone G."/>
            <person name="Piumi F."/>
            <person name="Punt P.J."/>
            <person name="Ram A.F."/>
            <person name="Ramon A."/>
            <person name="Rauscher S."/>
            <person name="Record E."/>
            <person name="Riano-Pachon D.M."/>
            <person name="Robert V."/>
            <person name="Roehrig J."/>
            <person name="Ruller R."/>
            <person name="Salamov A."/>
            <person name="Salih N.S."/>
            <person name="Samson R.A."/>
            <person name="Sandor E."/>
            <person name="Sanguinetti M."/>
            <person name="Schuetze T."/>
            <person name="Sepcic K."/>
            <person name="Shelest E."/>
            <person name="Sherlock G."/>
            <person name="Sophianopoulou V."/>
            <person name="Squina F.M."/>
            <person name="Sun H."/>
            <person name="Susca A."/>
            <person name="Todd R.B."/>
            <person name="Tsang A."/>
            <person name="Unkles S.E."/>
            <person name="van de Wiele N."/>
            <person name="van Rossen-Uffink D."/>
            <person name="Oliveira J.V."/>
            <person name="Vesth T.C."/>
            <person name="Visser J."/>
            <person name="Yu J.-H."/>
            <person name="Zhou M."/>
            <person name="Andersen M.R."/>
            <person name="Archer D.B."/>
            <person name="Baker S.E."/>
            <person name="Benoit I."/>
            <person name="Brakhage A.A."/>
            <person name="Braus G.H."/>
            <person name="Fischer R."/>
            <person name="Frisvad J.C."/>
            <person name="Goldman G.H."/>
            <person name="Houbraken J."/>
            <person name="Oakley B."/>
            <person name="Pocsi I."/>
            <person name="Scazzocchio C."/>
            <person name="Seiboth B."/>
            <person name="vanKuyk P.A."/>
            <person name="Wortman J."/>
            <person name="Dyer P.S."/>
            <person name="Grigoriev I.V."/>
        </authorList>
    </citation>
    <scope>NUCLEOTIDE SEQUENCE [LARGE SCALE GENOMIC DNA]</scope>
    <source>
        <strain evidence="8">DTO 134E9</strain>
    </source>
</reference>
<dbReference type="GO" id="GO:0015171">
    <property type="term" value="F:amino acid transmembrane transporter activity"/>
    <property type="evidence" value="ECO:0007669"/>
    <property type="project" value="TreeGrafter"/>
</dbReference>
<gene>
    <name evidence="7" type="ORF">ASPWEDRAFT_147616</name>
</gene>
<evidence type="ECO:0000256" key="3">
    <source>
        <dbReference type="ARBA" id="ARBA00022989"/>
    </source>
</evidence>
<dbReference type="RefSeq" id="XP_040695401.1">
    <property type="nucleotide sequence ID" value="XM_040829528.1"/>
</dbReference>
<feature type="transmembrane region" description="Helical" evidence="5">
    <location>
        <begin position="426"/>
        <end position="446"/>
    </location>
</feature>
<comment type="subcellular location">
    <subcellularLocation>
        <location evidence="1">Membrane</location>
        <topology evidence="1">Multi-pass membrane protein</topology>
    </subcellularLocation>
</comment>
<feature type="domain" description="Amino acid permease/ SLC12A" evidence="6">
    <location>
        <begin position="6"/>
        <end position="451"/>
    </location>
</feature>
<feature type="transmembrane region" description="Helical" evidence="5">
    <location>
        <begin position="341"/>
        <end position="363"/>
    </location>
</feature>
<evidence type="ECO:0000256" key="1">
    <source>
        <dbReference type="ARBA" id="ARBA00004141"/>
    </source>
</evidence>
<feature type="transmembrane region" description="Helical" evidence="5">
    <location>
        <begin position="215"/>
        <end position="236"/>
    </location>
</feature>
<evidence type="ECO:0000259" key="6">
    <source>
        <dbReference type="Pfam" id="PF00324"/>
    </source>
</evidence>
<evidence type="ECO:0000256" key="4">
    <source>
        <dbReference type="ARBA" id="ARBA00023136"/>
    </source>
</evidence>
<dbReference type="PIRSF" id="PIRSF006060">
    <property type="entry name" value="AA_transporter"/>
    <property type="match status" value="1"/>
</dbReference>
<feature type="transmembrane region" description="Helical" evidence="5">
    <location>
        <begin position="94"/>
        <end position="112"/>
    </location>
</feature>
<accession>A0A1L9S3I7</accession>
<dbReference type="Pfam" id="PF00324">
    <property type="entry name" value="AA_permease"/>
    <property type="match status" value="1"/>
</dbReference>
<dbReference type="STRING" id="1073089.A0A1L9S3I7"/>
<keyword evidence="8" id="KW-1185">Reference proteome</keyword>
<dbReference type="InterPro" id="IPR050524">
    <property type="entry name" value="APC_YAT"/>
</dbReference>
<feature type="transmembrane region" description="Helical" evidence="5">
    <location>
        <begin position="7"/>
        <end position="28"/>
    </location>
</feature>
<dbReference type="GeneID" id="63745376"/>
<evidence type="ECO:0000313" key="7">
    <source>
        <dbReference type="EMBL" id="OJJ41725.1"/>
    </source>
</evidence>
<dbReference type="EMBL" id="KV878209">
    <property type="protein sequence ID" value="OJJ41725.1"/>
    <property type="molecule type" value="Genomic_DNA"/>
</dbReference>
<keyword evidence="3 5" id="KW-1133">Transmembrane helix</keyword>
<feature type="transmembrane region" description="Helical" evidence="5">
    <location>
        <begin position="318"/>
        <end position="335"/>
    </location>
</feature>
<dbReference type="Proteomes" id="UP000184383">
    <property type="component" value="Unassembled WGS sequence"/>
</dbReference>
<evidence type="ECO:0000256" key="2">
    <source>
        <dbReference type="ARBA" id="ARBA00022692"/>
    </source>
</evidence>
<dbReference type="AlphaFoldDB" id="A0A1L9S3I7"/>
<dbReference type="PANTHER" id="PTHR43341:SF45">
    <property type="entry name" value="AMINO ACID TRANSPORTER (EUROFUNG)"/>
    <property type="match status" value="1"/>
</dbReference>
<proteinExistence type="predicted"/>
<feature type="transmembrane region" description="Helical" evidence="5">
    <location>
        <begin position="256"/>
        <end position="281"/>
    </location>
</feature>
<dbReference type="Gene3D" id="1.20.1740.10">
    <property type="entry name" value="Amino acid/polyamine transporter I"/>
    <property type="match status" value="1"/>
</dbReference>
<dbReference type="OrthoDB" id="3900342at2759"/>
<organism evidence="7 8">
    <name type="scientific">Aspergillus wentii DTO 134E9</name>
    <dbReference type="NCBI Taxonomy" id="1073089"/>
    <lineage>
        <taxon>Eukaryota</taxon>
        <taxon>Fungi</taxon>
        <taxon>Dikarya</taxon>
        <taxon>Ascomycota</taxon>
        <taxon>Pezizomycotina</taxon>
        <taxon>Eurotiomycetes</taxon>
        <taxon>Eurotiomycetidae</taxon>
        <taxon>Eurotiales</taxon>
        <taxon>Aspergillaceae</taxon>
        <taxon>Aspergillus</taxon>
        <taxon>Aspergillus subgen. Cremei</taxon>
    </lineage>
</organism>
<sequence>MVGAGNALSPVAIIISYTVVGVLVYAVLCALGEVAAAGPVPSTVFDHAERFCDPALGFTLGWIYWLKYLVVMPNQLTAAALIISYWLDAESVNPGVWITAFLALIITANYLATPFFGKFEFFLSAFKVLVVLGLIILSTVLVFGGGPDHNMKMFRYWKNPGPFPYNDTGVLGKIRAISRTMPSATFAYIGSELIGMSILHTPDPRRTASQAIRLTFYRIFVFNILCVTLVGMLIPYDSELLAFAHDAVKPTMASVFVVVIQLAKLNALPSILNACILIFVLSSANYGLHMSTKTIYGLSRDKNAPAFLSRTDQRGTPVYALGVCSTLASLAYLNVSSNSKALFGYFVNLVTMFGLLTWISILITHISFVRALKAQGVPDEALTFRAPLGSFGSGAALVCCFLVSLMRGFEIIDQAASGKGFDYTNFITSYLGIPLYLCLVIGYKLVTRCKRIKPIEADLWSDRSVIAMGVAEEKASKQKGLIDRIIGAWLL</sequence>
<dbReference type="PANTHER" id="PTHR43341">
    <property type="entry name" value="AMINO ACID PERMEASE"/>
    <property type="match status" value="1"/>
</dbReference>
<feature type="transmembrane region" description="Helical" evidence="5">
    <location>
        <begin position="65"/>
        <end position="87"/>
    </location>
</feature>
<dbReference type="InterPro" id="IPR004841">
    <property type="entry name" value="AA-permease/SLC12A_dom"/>
</dbReference>
<evidence type="ECO:0000313" key="8">
    <source>
        <dbReference type="Proteomes" id="UP000184383"/>
    </source>
</evidence>
<dbReference type="VEuPathDB" id="FungiDB:ASPWEDRAFT_147616"/>
<evidence type="ECO:0000256" key="5">
    <source>
        <dbReference type="SAM" id="Phobius"/>
    </source>
</evidence>
<keyword evidence="2 5" id="KW-0812">Transmembrane</keyword>